<dbReference type="EMBL" id="JZWS03000003">
    <property type="protein sequence ID" value="MEW9491251.1"/>
    <property type="molecule type" value="Genomic_DNA"/>
</dbReference>
<evidence type="ECO:0000313" key="1">
    <source>
        <dbReference type="EMBL" id="MEW9491251.1"/>
    </source>
</evidence>
<comment type="caution">
    <text evidence="1">The sequence shown here is derived from an EMBL/GenBank/DDBJ whole genome shotgun (WGS) entry which is preliminary data.</text>
</comment>
<dbReference type="Proteomes" id="UP000053480">
    <property type="component" value="Unassembled WGS sequence"/>
</dbReference>
<gene>
    <name evidence="1" type="ORF">TQ35_0003490</name>
</gene>
<accession>A0ACC6TN04</accession>
<sequence>MEKRKIMRISKDLFVAGIIVLLASVIIGDIVLGNNNYKISLSPSQHLNTELTVSQSIALEVQSPADLNVKGGAVYTVGQNFVVVPTSTVVSLDVQPSINGTVVGIYKLNDSLYAVFGAILLGAILVFSSIVIAVYAELRSH</sequence>
<protein>
    <submittedName>
        <fullName evidence="1">Uncharacterized protein</fullName>
    </submittedName>
</protein>
<organism evidence="1 2">
    <name type="scientific">Candidatus Aramenus sulfurataquae</name>
    <dbReference type="NCBI Taxonomy" id="1326980"/>
    <lineage>
        <taxon>Archaea</taxon>
        <taxon>Thermoproteota</taxon>
        <taxon>Thermoprotei</taxon>
        <taxon>Sulfolobales</taxon>
        <taxon>Sulfolobaceae</taxon>
        <taxon>Candidatus Aramenus</taxon>
    </lineage>
</organism>
<name>A0ACC6TN04_9CREN</name>
<evidence type="ECO:0000313" key="2">
    <source>
        <dbReference type="Proteomes" id="UP000053480"/>
    </source>
</evidence>
<proteinExistence type="predicted"/>
<reference evidence="1" key="1">
    <citation type="submission" date="2024-07" db="EMBL/GenBank/DDBJ databases">
        <title>Metagenome and Metagenome-Assembled Genomes of Archaea from a hot spring from the geothermal field of Los Azufres, Mexico.</title>
        <authorList>
            <person name="Marin-Paredes R."/>
            <person name="Martinez-Romero E."/>
            <person name="Servin-Garciduenas L.E."/>
        </authorList>
    </citation>
    <scope>NUCLEOTIDE SEQUENCE</scope>
    <source>
        <strain evidence="1">AZ1-454</strain>
    </source>
</reference>